<evidence type="ECO:0000256" key="2">
    <source>
        <dbReference type="ARBA" id="ARBA00022448"/>
    </source>
</evidence>
<dbReference type="PROSITE" id="PS50928">
    <property type="entry name" value="ABC_TM1"/>
    <property type="match status" value="1"/>
</dbReference>
<sequence>MRYLLNHPAEVWQLTRMHLYLALLPLLVGLLLAVPIGIAIRRQRRLRRTTLAVASIAYTIPSLALLVILPPVLGISVLDPLVVVVALTVYSTALLVRAVPEALDSVPTTVTDAATAMGFGTMRRVLSVDLPLAIPVLITSIRVVAVTNISLVPIGSLIGVHGLGRLFTDGYQRDYLDEIVAGIIAVVALALLFDVLLYAAGRALTPWTRKELVGR</sequence>
<dbReference type="Pfam" id="PF00528">
    <property type="entry name" value="BPD_transp_1"/>
    <property type="match status" value="1"/>
</dbReference>
<dbReference type="EMBL" id="CP079105">
    <property type="protein sequence ID" value="QXQ14657.1"/>
    <property type="molecule type" value="Genomic_DNA"/>
</dbReference>
<feature type="transmembrane region" description="Helical" evidence="6">
    <location>
        <begin position="20"/>
        <end position="39"/>
    </location>
</feature>
<feature type="transmembrane region" description="Helical" evidence="6">
    <location>
        <begin position="132"/>
        <end position="159"/>
    </location>
</feature>
<keyword evidence="4 6" id="KW-1133">Transmembrane helix</keyword>
<dbReference type="InterPro" id="IPR035906">
    <property type="entry name" value="MetI-like_sf"/>
</dbReference>
<dbReference type="PANTHER" id="PTHR30177">
    <property type="entry name" value="GLYCINE BETAINE/L-PROLINE TRANSPORT SYSTEM PERMEASE PROTEIN PROW"/>
    <property type="match status" value="1"/>
</dbReference>
<comment type="subcellular location">
    <subcellularLocation>
        <location evidence="6">Cell membrane</location>
        <topology evidence="6">Multi-pass membrane protein</topology>
    </subcellularLocation>
    <subcellularLocation>
        <location evidence="1">Membrane</location>
        <topology evidence="1">Multi-pass membrane protein</topology>
    </subcellularLocation>
</comment>
<name>A0ABX8SCH0_9ACTN</name>
<evidence type="ECO:0000256" key="6">
    <source>
        <dbReference type="RuleBase" id="RU363032"/>
    </source>
</evidence>
<feature type="transmembrane region" description="Helical" evidence="6">
    <location>
        <begin position="51"/>
        <end position="69"/>
    </location>
</feature>
<dbReference type="PANTHER" id="PTHR30177:SF4">
    <property type="entry name" value="OSMOPROTECTANT IMPORT PERMEASE PROTEIN OSMW"/>
    <property type="match status" value="1"/>
</dbReference>
<evidence type="ECO:0000256" key="1">
    <source>
        <dbReference type="ARBA" id="ARBA00004141"/>
    </source>
</evidence>
<evidence type="ECO:0000256" key="4">
    <source>
        <dbReference type="ARBA" id="ARBA00022989"/>
    </source>
</evidence>
<feature type="transmembrane region" description="Helical" evidence="6">
    <location>
        <begin position="179"/>
        <end position="200"/>
    </location>
</feature>
<dbReference type="CDD" id="cd06261">
    <property type="entry name" value="TM_PBP2"/>
    <property type="match status" value="1"/>
</dbReference>
<reference evidence="8" key="1">
    <citation type="submission" date="2021-07" db="EMBL/GenBank/DDBJ databases">
        <title>Candidatus Kaistella beijingensis sp. nov. isolated from a municipal wastewater treatment plant is involved in sludge foaming.</title>
        <authorList>
            <person name="Song Y."/>
            <person name="Liu S.-J."/>
        </authorList>
    </citation>
    <scope>NUCLEOTIDE SEQUENCE</scope>
    <source>
        <strain evidence="8">DSM 43998</strain>
    </source>
</reference>
<dbReference type="Gene3D" id="1.10.3720.10">
    <property type="entry name" value="MetI-like"/>
    <property type="match status" value="1"/>
</dbReference>
<keyword evidence="3 6" id="KW-0812">Transmembrane</keyword>
<keyword evidence="2 6" id="KW-0813">Transport</keyword>
<protein>
    <submittedName>
        <fullName evidence="8">ABC transporter permease</fullName>
    </submittedName>
</protein>
<gene>
    <name evidence="8" type="ORF">KV203_04425</name>
</gene>
<keyword evidence="5 6" id="KW-0472">Membrane</keyword>
<dbReference type="InterPro" id="IPR051204">
    <property type="entry name" value="ABC_transp_perm/SBD"/>
</dbReference>
<keyword evidence="9" id="KW-1185">Reference proteome</keyword>
<evidence type="ECO:0000313" key="9">
    <source>
        <dbReference type="Proteomes" id="UP000887023"/>
    </source>
</evidence>
<proteinExistence type="inferred from homology"/>
<organism evidence="8 9">
    <name type="scientific">Skermania pinensis</name>
    <dbReference type="NCBI Taxonomy" id="39122"/>
    <lineage>
        <taxon>Bacteria</taxon>
        <taxon>Bacillati</taxon>
        <taxon>Actinomycetota</taxon>
        <taxon>Actinomycetes</taxon>
        <taxon>Mycobacteriales</taxon>
        <taxon>Gordoniaceae</taxon>
        <taxon>Skermania</taxon>
    </lineage>
</organism>
<evidence type="ECO:0000256" key="5">
    <source>
        <dbReference type="ARBA" id="ARBA00023136"/>
    </source>
</evidence>
<dbReference type="SUPFAM" id="SSF161098">
    <property type="entry name" value="MetI-like"/>
    <property type="match status" value="1"/>
</dbReference>
<accession>A0ABX8SCH0</accession>
<comment type="similarity">
    <text evidence="6">Belongs to the binding-protein-dependent transport system permease family.</text>
</comment>
<evidence type="ECO:0000259" key="7">
    <source>
        <dbReference type="PROSITE" id="PS50928"/>
    </source>
</evidence>
<dbReference type="InterPro" id="IPR000515">
    <property type="entry name" value="MetI-like"/>
</dbReference>
<evidence type="ECO:0000256" key="3">
    <source>
        <dbReference type="ARBA" id="ARBA00022692"/>
    </source>
</evidence>
<evidence type="ECO:0000313" key="8">
    <source>
        <dbReference type="EMBL" id="QXQ14657.1"/>
    </source>
</evidence>
<dbReference type="Proteomes" id="UP000887023">
    <property type="component" value="Chromosome"/>
</dbReference>
<feature type="domain" description="ABC transmembrane type-1" evidence="7">
    <location>
        <begin position="15"/>
        <end position="197"/>
    </location>
</feature>
<feature type="transmembrane region" description="Helical" evidence="6">
    <location>
        <begin position="75"/>
        <end position="96"/>
    </location>
</feature>